<comment type="function">
    <text evidence="4">Transcription factor that specifically binds AT-rich DNA sequences related to the nuclear matrix attachment regions (MARs).</text>
</comment>
<evidence type="ECO:0000259" key="6">
    <source>
        <dbReference type="PROSITE" id="PS51742"/>
    </source>
</evidence>
<dbReference type="CDD" id="cd11378">
    <property type="entry name" value="DUF296"/>
    <property type="match status" value="1"/>
</dbReference>
<evidence type="ECO:0000256" key="4">
    <source>
        <dbReference type="RuleBase" id="RU367031"/>
    </source>
</evidence>
<dbReference type="Pfam" id="PF03479">
    <property type="entry name" value="PCC"/>
    <property type="match status" value="1"/>
</dbReference>
<feature type="region of interest" description="Disordered" evidence="5">
    <location>
        <begin position="356"/>
        <end position="382"/>
    </location>
</feature>
<keyword evidence="1 4" id="KW-0805">Transcription regulation</keyword>
<dbReference type="PROSITE" id="PS51742">
    <property type="entry name" value="PPC"/>
    <property type="match status" value="1"/>
</dbReference>
<dbReference type="GO" id="GO:0003680">
    <property type="term" value="F:minor groove of adenine-thymine-rich DNA binding"/>
    <property type="evidence" value="ECO:0007669"/>
    <property type="project" value="UniProtKB-UniRule"/>
</dbReference>
<keyword evidence="3 4" id="KW-0804">Transcription</keyword>
<evidence type="ECO:0000256" key="1">
    <source>
        <dbReference type="ARBA" id="ARBA00023015"/>
    </source>
</evidence>
<keyword evidence="2 4" id="KW-0238">DNA-binding</keyword>
<dbReference type="InterPro" id="IPR039605">
    <property type="entry name" value="AHL"/>
</dbReference>
<comment type="domain">
    <text evidence="4">The PPC domain mediates interactions between AHL proteins.</text>
</comment>
<protein>
    <recommendedName>
        <fullName evidence="4">AT-hook motif nuclear-localized protein</fullName>
    </recommendedName>
</protein>
<sequence length="416" mass="45661">MPMVRVDYKFIILQENLHFHQRNHRKLTAVLEGLAAKTCCVSCFSCVKASKSDSCFAMKAYLYDPCVRSSAGETNRRTYQPWKSLIFKVLGDKTTEKAVLWSQCPFVDQELSLEEQTNTSVPETPVEQEAPLSPEDEENAIDMEVNMTERTNDGEDDSIDGEFNERRKRGRPKKEAEVLGQQELVLTPESFTATQPKRGRGRPKGTGKWQTLAASFGGVGVAVSAAAGSNFTPYVMIIPTGENIAQRIWSVSQSQRASDSICVLSASGTVSIAEILQPGPLGANVKYEGRFDIVSLTGSHIYTERGPGGRRVARLSVQLATPDGRIFGGIVGSSLIAAVPTQLVVATFKHNTKELPKARRVSRTEAVTSSMPPPAEIGNVVNTPEENQASPTAVHENSCPEWFERFSFISTEMKIR</sequence>
<keyword evidence="4" id="KW-0539">Nucleus</keyword>
<name>A0A2Z7ADA7_9LAMI</name>
<feature type="region of interest" description="Disordered" evidence="5">
    <location>
        <begin position="114"/>
        <end position="208"/>
    </location>
</feature>
<organism evidence="7 8">
    <name type="scientific">Dorcoceras hygrometricum</name>
    <dbReference type="NCBI Taxonomy" id="472368"/>
    <lineage>
        <taxon>Eukaryota</taxon>
        <taxon>Viridiplantae</taxon>
        <taxon>Streptophyta</taxon>
        <taxon>Embryophyta</taxon>
        <taxon>Tracheophyta</taxon>
        <taxon>Spermatophyta</taxon>
        <taxon>Magnoliopsida</taxon>
        <taxon>eudicotyledons</taxon>
        <taxon>Gunneridae</taxon>
        <taxon>Pentapetalae</taxon>
        <taxon>asterids</taxon>
        <taxon>lamiids</taxon>
        <taxon>Lamiales</taxon>
        <taxon>Gesneriaceae</taxon>
        <taxon>Didymocarpoideae</taxon>
        <taxon>Trichosporeae</taxon>
        <taxon>Loxocarpinae</taxon>
        <taxon>Dorcoceras</taxon>
    </lineage>
</organism>
<evidence type="ECO:0000313" key="8">
    <source>
        <dbReference type="Proteomes" id="UP000250235"/>
    </source>
</evidence>
<dbReference type="InterPro" id="IPR005175">
    <property type="entry name" value="PPC_dom"/>
</dbReference>
<proteinExistence type="predicted"/>
<evidence type="ECO:0000256" key="3">
    <source>
        <dbReference type="ARBA" id="ARBA00023163"/>
    </source>
</evidence>
<dbReference type="Proteomes" id="UP000250235">
    <property type="component" value="Unassembled WGS sequence"/>
</dbReference>
<dbReference type="PANTHER" id="PTHR31500">
    <property type="entry name" value="AT-HOOK MOTIF NUCLEAR-LOCALIZED PROTEIN 9"/>
    <property type="match status" value="1"/>
</dbReference>
<dbReference type="GO" id="GO:0005634">
    <property type="term" value="C:nucleus"/>
    <property type="evidence" value="ECO:0007669"/>
    <property type="project" value="UniProtKB-SubCell"/>
</dbReference>
<evidence type="ECO:0000256" key="5">
    <source>
        <dbReference type="SAM" id="MobiDB-lite"/>
    </source>
</evidence>
<accession>A0A2Z7ADA7</accession>
<gene>
    <name evidence="7" type="ORF">F511_37679</name>
</gene>
<dbReference type="OrthoDB" id="1588495at2759"/>
<evidence type="ECO:0000313" key="7">
    <source>
        <dbReference type="EMBL" id="KZV19713.1"/>
    </source>
</evidence>
<comment type="subcellular location">
    <subcellularLocation>
        <location evidence="4">Nucleus</location>
    </subcellularLocation>
</comment>
<dbReference type="PANTHER" id="PTHR31500:SF96">
    <property type="entry name" value="AT-HOOK MOTIF NUCLEAR-LOCALIZED PROTEIN 7"/>
    <property type="match status" value="1"/>
</dbReference>
<dbReference type="EMBL" id="KV016319">
    <property type="protein sequence ID" value="KZV19713.1"/>
    <property type="molecule type" value="Genomic_DNA"/>
</dbReference>
<evidence type="ECO:0000256" key="2">
    <source>
        <dbReference type="ARBA" id="ARBA00023125"/>
    </source>
</evidence>
<dbReference type="SUPFAM" id="SSF117856">
    <property type="entry name" value="AF0104/ALDC/Ptd012-like"/>
    <property type="match status" value="1"/>
</dbReference>
<feature type="domain" description="PPC" evidence="6">
    <location>
        <begin position="228"/>
        <end position="374"/>
    </location>
</feature>
<keyword evidence="8" id="KW-1185">Reference proteome</keyword>
<dbReference type="AlphaFoldDB" id="A0A2Z7ADA7"/>
<reference evidence="7 8" key="1">
    <citation type="journal article" date="2015" name="Proc. Natl. Acad. Sci. U.S.A.">
        <title>The resurrection genome of Boea hygrometrica: A blueprint for survival of dehydration.</title>
        <authorList>
            <person name="Xiao L."/>
            <person name="Yang G."/>
            <person name="Zhang L."/>
            <person name="Yang X."/>
            <person name="Zhao S."/>
            <person name="Ji Z."/>
            <person name="Zhou Q."/>
            <person name="Hu M."/>
            <person name="Wang Y."/>
            <person name="Chen M."/>
            <person name="Xu Y."/>
            <person name="Jin H."/>
            <person name="Xiao X."/>
            <person name="Hu G."/>
            <person name="Bao F."/>
            <person name="Hu Y."/>
            <person name="Wan P."/>
            <person name="Li L."/>
            <person name="Deng X."/>
            <person name="Kuang T."/>
            <person name="Xiang C."/>
            <person name="Zhu J.K."/>
            <person name="Oliver M.J."/>
            <person name="He Y."/>
        </authorList>
    </citation>
    <scope>NUCLEOTIDE SEQUENCE [LARGE SCALE GENOMIC DNA]</scope>
    <source>
        <strain evidence="8">cv. XS01</strain>
    </source>
</reference>
<dbReference type="Gene3D" id="3.30.1330.80">
    <property type="entry name" value="Hypothetical protein, similar to alpha- acetolactate decarboxylase, domain 2"/>
    <property type="match status" value="1"/>
</dbReference>